<dbReference type="SUPFAM" id="SSF53056">
    <property type="entry name" value="beta-carbonic anhydrase, cab"/>
    <property type="match status" value="1"/>
</dbReference>
<dbReference type="InterPro" id="IPR001765">
    <property type="entry name" value="Carbonic_anhydrase"/>
</dbReference>
<reference evidence="9" key="2">
    <citation type="submission" date="2020-09" db="EMBL/GenBank/DDBJ databases">
        <authorList>
            <person name="Sun Q."/>
            <person name="Kim S."/>
        </authorList>
    </citation>
    <scope>NUCLEOTIDE SEQUENCE</scope>
    <source>
        <strain evidence="9">KCTC 23224</strain>
    </source>
</reference>
<keyword evidence="3 7" id="KW-0479">Metal-binding</keyword>
<dbReference type="CDD" id="cd03378">
    <property type="entry name" value="beta_CA_cladeC"/>
    <property type="match status" value="1"/>
</dbReference>
<dbReference type="EMBL" id="BMYF01000019">
    <property type="protein sequence ID" value="GHB46475.1"/>
    <property type="molecule type" value="Genomic_DNA"/>
</dbReference>
<feature type="binding site" evidence="7">
    <location>
        <position position="88"/>
    </location>
    <ligand>
        <name>Zn(2+)</name>
        <dbReference type="ChEBI" id="CHEBI:29105"/>
    </ligand>
</feature>
<evidence type="ECO:0000256" key="8">
    <source>
        <dbReference type="RuleBase" id="RU003956"/>
    </source>
</evidence>
<dbReference type="Proteomes" id="UP000642809">
    <property type="component" value="Unassembled WGS sequence"/>
</dbReference>
<keyword evidence="4 7" id="KW-0862">Zinc</keyword>
<dbReference type="SMART" id="SM00947">
    <property type="entry name" value="Pro_CA"/>
    <property type="match status" value="1"/>
</dbReference>
<dbReference type="InterPro" id="IPR036874">
    <property type="entry name" value="Carbonic_anhydrase_sf"/>
</dbReference>
<dbReference type="PROSITE" id="PS00705">
    <property type="entry name" value="PROK_CO2_ANHYDRASE_2"/>
    <property type="match status" value="1"/>
</dbReference>
<evidence type="ECO:0000256" key="4">
    <source>
        <dbReference type="ARBA" id="ARBA00022833"/>
    </source>
</evidence>
<gene>
    <name evidence="9" type="primary">ecaB</name>
    <name evidence="9" type="ORF">GCM10008106_29280</name>
</gene>
<dbReference type="PANTHER" id="PTHR11002">
    <property type="entry name" value="CARBONIC ANHYDRASE"/>
    <property type="match status" value="1"/>
</dbReference>
<name>A0A8J3G691_9BACT</name>
<feature type="binding site" evidence="7">
    <location>
        <position position="142"/>
    </location>
    <ligand>
        <name>Zn(2+)</name>
        <dbReference type="ChEBI" id="CHEBI:29105"/>
    </ligand>
</feature>
<dbReference type="AlphaFoldDB" id="A0A8J3G691"/>
<evidence type="ECO:0000313" key="10">
    <source>
        <dbReference type="Proteomes" id="UP000642809"/>
    </source>
</evidence>
<evidence type="ECO:0000256" key="6">
    <source>
        <dbReference type="ARBA" id="ARBA00048348"/>
    </source>
</evidence>
<evidence type="ECO:0000313" key="9">
    <source>
        <dbReference type="EMBL" id="GHB46475.1"/>
    </source>
</evidence>
<feature type="binding site" evidence="7">
    <location>
        <position position="139"/>
    </location>
    <ligand>
        <name>Zn(2+)</name>
        <dbReference type="ChEBI" id="CHEBI:29105"/>
    </ligand>
</feature>
<dbReference type="Pfam" id="PF00484">
    <property type="entry name" value="Pro_CA"/>
    <property type="match status" value="1"/>
</dbReference>
<dbReference type="PANTHER" id="PTHR11002:SF76">
    <property type="entry name" value="CARBONIC ANHYDRASE"/>
    <property type="match status" value="1"/>
</dbReference>
<sequence length="238" mass="26750">MKRFHFKSNYSLWLLPIGTFLLLTFGCKQAPVDQHLENIPKENLLEVLLEGNMRFAEDHPIHPDQTLKRLRELNKGQHPVAAIVSCSDSRVPPELVFDQGLGDLFVIRNAGNIVGDYEIGSLEYAIEHLEVPLVIILGHTNCGAIGAFVDHDHDHSHHYSAYIQKIIDFIDAEEEEKALPRDIPNFFEKAVEANVLHGVHALKKALPSVDSLIAEKKLRVVGAIYDLESGKVRVLEEN</sequence>
<comment type="function">
    <text evidence="8">Reversible hydration of carbon dioxide.</text>
</comment>
<evidence type="ECO:0000256" key="3">
    <source>
        <dbReference type="ARBA" id="ARBA00022723"/>
    </source>
</evidence>
<dbReference type="PROSITE" id="PS51257">
    <property type="entry name" value="PROKAR_LIPOPROTEIN"/>
    <property type="match status" value="1"/>
</dbReference>
<evidence type="ECO:0000256" key="7">
    <source>
        <dbReference type="PIRSR" id="PIRSR601765-1"/>
    </source>
</evidence>
<evidence type="ECO:0000256" key="5">
    <source>
        <dbReference type="ARBA" id="ARBA00023239"/>
    </source>
</evidence>
<comment type="caution">
    <text evidence="9">The sequence shown here is derived from an EMBL/GenBank/DDBJ whole genome shotgun (WGS) entry which is preliminary data.</text>
</comment>
<organism evidence="9 10">
    <name type="scientific">Mongoliitalea lutea</name>
    <dbReference type="NCBI Taxonomy" id="849756"/>
    <lineage>
        <taxon>Bacteria</taxon>
        <taxon>Pseudomonadati</taxon>
        <taxon>Bacteroidota</taxon>
        <taxon>Cytophagia</taxon>
        <taxon>Cytophagales</taxon>
        <taxon>Cyclobacteriaceae</taxon>
        <taxon>Mongoliitalea</taxon>
    </lineage>
</organism>
<dbReference type="GO" id="GO:0008270">
    <property type="term" value="F:zinc ion binding"/>
    <property type="evidence" value="ECO:0007669"/>
    <property type="project" value="UniProtKB-UniRule"/>
</dbReference>
<dbReference type="InterPro" id="IPR015892">
    <property type="entry name" value="Carbonic_anhydrase_CS"/>
</dbReference>
<keyword evidence="10" id="KW-1185">Reference proteome</keyword>
<dbReference type="RefSeq" id="WP_189584228.1">
    <property type="nucleotide sequence ID" value="NZ_BMYF01000019.1"/>
</dbReference>
<reference evidence="9" key="1">
    <citation type="journal article" date="2014" name="Int. J. Syst. Evol. Microbiol.">
        <title>Complete genome sequence of Corynebacterium casei LMG S-19264T (=DSM 44701T), isolated from a smear-ripened cheese.</title>
        <authorList>
            <consortium name="US DOE Joint Genome Institute (JGI-PGF)"/>
            <person name="Walter F."/>
            <person name="Albersmeier A."/>
            <person name="Kalinowski J."/>
            <person name="Ruckert C."/>
        </authorList>
    </citation>
    <scope>NUCLEOTIDE SEQUENCE</scope>
    <source>
        <strain evidence="9">KCTC 23224</strain>
    </source>
</reference>
<comment type="similarity">
    <text evidence="1 8">Belongs to the beta-class carbonic anhydrase family.</text>
</comment>
<keyword evidence="5 8" id="KW-0456">Lyase</keyword>
<comment type="cofactor">
    <cofactor evidence="7">
        <name>Zn(2+)</name>
        <dbReference type="ChEBI" id="CHEBI:29105"/>
    </cofactor>
    <text evidence="7">Binds 1 zinc ion per subunit.</text>
</comment>
<evidence type="ECO:0000256" key="1">
    <source>
        <dbReference type="ARBA" id="ARBA00006217"/>
    </source>
</evidence>
<feature type="binding site" evidence="7">
    <location>
        <position position="86"/>
    </location>
    <ligand>
        <name>Zn(2+)</name>
        <dbReference type="ChEBI" id="CHEBI:29105"/>
    </ligand>
</feature>
<proteinExistence type="inferred from homology"/>
<evidence type="ECO:0000256" key="2">
    <source>
        <dbReference type="ARBA" id="ARBA00012925"/>
    </source>
</evidence>
<accession>A0A8J3G691</accession>
<dbReference type="PROSITE" id="PS00704">
    <property type="entry name" value="PROK_CO2_ANHYDRASE_1"/>
    <property type="match status" value="1"/>
</dbReference>
<dbReference type="EC" id="4.2.1.1" evidence="2 8"/>
<dbReference type="Gene3D" id="3.40.1050.10">
    <property type="entry name" value="Carbonic anhydrase"/>
    <property type="match status" value="1"/>
</dbReference>
<protein>
    <recommendedName>
        <fullName evidence="2 8">Carbonic anhydrase</fullName>
        <ecNumber evidence="2 8">4.2.1.1</ecNumber>
    </recommendedName>
    <alternativeName>
        <fullName evidence="8">Carbonate dehydratase</fullName>
    </alternativeName>
</protein>
<comment type="catalytic activity">
    <reaction evidence="6 8">
        <text>hydrogencarbonate + H(+) = CO2 + H2O</text>
        <dbReference type="Rhea" id="RHEA:10748"/>
        <dbReference type="ChEBI" id="CHEBI:15377"/>
        <dbReference type="ChEBI" id="CHEBI:15378"/>
        <dbReference type="ChEBI" id="CHEBI:16526"/>
        <dbReference type="ChEBI" id="CHEBI:17544"/>
        <dbReference type="EC" id="4.2.1.1"/>
    </reaction>
</comment>
<dbReference type="GO" id="GO:0015976">
    <property type="term" value="P:carbon utilization"/>
    <property type="evidence" value="ECO:0007669"/>
    <property type="project" value="InterPro"/>
</dbReference>
<dbReference type="GO" id="GO:0004089">
    <property type="term" value="F:carbonate dehydratase activity"/>
    <property type="evidence" value="ECO:0007669"/>
    <property type="project" value="UniProtKB-UniRule"/>
</dbReference>